<evidence type="ECO:0000259" key="4">
    <source>
        <dbReference type="PROSITE" id="PS01124"/>
    </source>
</evidence>
<evidence type="ECO:0000313" key="6">
    <source>
        <dbReference type="Proteomes" id="UP000475214"/>
    </source>
</evidence>
<dbReference type="Pfam" id="PF14525">
    <property type="entry name" value="AraC_binding_2"/>
    <property type="match status" value="1"/>
</dbReference>
<evidence type="ECO:0000256" key="2">
    <source>
        <dbReference type="ARBA" id="ARBA00023125"/>
    </source>
</evidence>
<dbReference type="PROSITE" id="PS01124">
    <property type="entry name" value="HTH_ARAC_FAMILY_2"/>
    <property type="match status" value="1"/>
</dbReference>
<reference evidence="5 6" key="1">
    <citation type="submission" date="2020-02" db="EMBL/GenBank/DDBJ databases">
        <authorList>
            <person name="Li X.-J."/>
            <person name="Han X.-M."/>
        </authorList>
    </citation>
    <scope>NUCLEOTIDE SEQUENCE [LARGE SCALE GENOMIC DNA]</scope>
    <source>
        <strain evidence="5 6">CCTCC AB 2017055</strain>
    </source>
</reference>
<dbReference type="Gene3D" id="1.10.10.60">
    <property type="entry name" value="Homeodomain-like"/>
    <property type="match status" value="1"/>
</dbReference>
<dbReference type="Pfam" id="PF12833">
    <property type="entry name" value="HTH_18"/>
    <property type="match status" value="1"/>
</dbReference>
<sequence>MGTQGIAETLHGVLGWHLLELKGCDSAARPRVHWHRIHNLLLSYIQFGCPAEMTVDTDQRVLIIQRPMAGHARIRLGVEDLDLTPGRAVITCDTDRLMMRWSPDCRMSVLRMELDAVESRLMDVIRGPLREPFRIQPVMDVASGRGLSWLRWWTLLTEELDRPGALVEEQHEAVAFERQLMSTLLRVQPHNHTSYLIKGDEPGNVDRNGVALDAVSGYPLYLRKVLQIVDNNPEWEHTTSSLAQFAAISPRALQAQFKQHVGLSPKAYLTNVRLDRVYDALLAASRGEVTVGQVAVHYGFKHYGRFVTLYRQRYGERPYDTLLRTPRSR</sequence>
<evidence type="ECO:0000256" key="3">
    <source>
        <dbReference type="ARBA" id="ARBA00023163"/>
    </source>
</evidence>
<dbReference type="PANTHER" id="PTHR46796:SF12">
    <property type="entry name" value="HTH-TYPE DNA-BINDING TRANSCRIPTIONAL ACTIVATOR EUTR"/>
    <property type="match status" value="1"/>
</dbReference>
<evidence type="ECO:0000256" key="1">
    <source>
        <dbReference type="ARBA" id="ARBA00023015"/>
    </source>
</evidence>
<organism evidence="5 6">
    <name type="scientific">Phytoactinopolyspora halotolerans</name>
    <dbReference type="NCBI Taxonomy" id="1981512"/>
    <lineage>
        <taxon>Bacteria</taxon>
        <taxon>Bacillati</taxon>
        <taxon>Actinomycetota</taxon>
        <taxon>Actinomycetes</taxon>
        <taxon>Jiangellales</taxon>
        <taxon>Jiangellaceae</taxon>
        <taxon>Phytoactinopolyspora</taxon>
    </lineage>
</organism>
<dbReference type="InterPro" id="IPR009057">
    <property type="entry name" value="Homeodomain-like_sf"/>
</dbReference>
<dbReference type="SUPFAM" id="SSF46689">
    <property type="entry name" value="Homeodomain-like"/>
    <property type="match status" value="1"/>
</dbReference>
<keyword evidence="1" id="KW-0805">Transcription regulation</keyword>
<dbReference type="AlphaFoldDB" id="A0A6L9SHX5"/>
<dbReference type="GO" id="GO:0043565">
    <property type="term" value="F:sequence-specific DNA binding"/>
    <property type="evidence" value="ECO:0007669"/>
    <property type="project" value="InterPro"/>
</dbReference>
<gene>
    <name evidence="5" type="ORF">G1H10_27560</name>
</gene>
<dbReference type="InterPro" id="IPR035418">
    <property type="entry name" value="AraC-bd_2"/>
</dbReference>
<feature type="domain" description="HTH araC/xylS-type" evidence="4">
    <location>
        <begin position="223"/>
        <end position="324"/>
    </location>
</feature>
<dbReference type="PANTHER" id="PTHR46796">
    <property type="entry name" value="HTH-TYPE TRANSCRIPTIONAL ACTIVATOR RHAS-RELATED"/>
    <property type="match status" value="1"/>
</dbReference>
<dbReference type="EMBL" id="JAAGOA010000027">
    <property type="protein sequence ID" value="NEE03931.1"/>
    <property type="molecule type" value="Genomic_DNA"/>
</dbReference>
<comment type="caution">
    <text evidence="5">The sequence shown here is derived from an EMBL/GenBank/DDBJ whole genome shotgun (WGS) entry which is preliminary data.</text>
</comment>
<keyword evidence="2" id="KW-0238">DNA-binding</keyword>
<name>A0A6L9SHX5_9ACTN</name>
<dbReference type="InterPro" id="IPR018060">
    <property type="entry name" value="HTH_AraC"/>
</dbReference>
<proteinExistence type="predicted"/>
<keyword evidence="6" id="KW-1185">Reference proteome</keyword>
<keyword evidence="3" id="KW-0804">Transcription</keyword>
<dbReference type="SMART" id="SM00342">
    <property type="entry name" value="HTH_ARAC"/>
    <property type="match status" value="1"/>
</dbReference>
<dbReference type="RefSeq" id="WP_163744028.1">
    <property type="nucleotide sequence ID" value="NZ_JAAGOA010000027.1"/>
</dbReference>
<dbReference type="Proteomes" id="UP000475214">
    <property type="component" value="Unassembled WGS sequence"/>
</dbReference>
<accession>A0A6L9SHX5</accession>
<dbReference type="GO" id="GO:0003700">
    <property type="term" value="F:DNA-binding transcription factor activity"/>
    <property type="evidence" value="ECO:0007669"/>
    <property type="project" value="InterPro"/>
</dbReference>
<dbReference type="InterPro" id="IPR050204">
    <property type="entry name" value="AraC_XylS_family_regulators"/>
</dbReference>
<protein>
    <submittedName>
        <fullName evidence="5">AraC family transcriptional regulator</fullName>
    </submittedName>
</protein>
<evidence type="ECO:0000313" key="5">
    <source>
        <dbReference type="EMBL" id="NEE03931.1"/>
    </source>
</evidence>